<gene>
    <name evidence="1" type="ORF">UFOVP828_2</name>
</gene>
<sequence>MAFDPAIYNEDFEKGIVSNRDFEVFVYKNIITEEQSKLIYNEVERVKDSFITQDFVGHRAWNFHNDELAKYLTIWMSDVMGEQMILSELSFARYSREYGYEPKLFPHFDTHEKDGQRVTLDIQLNSTTPWAVVVEDESFNLENNDGLVFSGTQQIHWRENKKLSDTDKVDMLFVHFKYADHRPWSKDQKFILEYWSHRFREKTGIERQPVPVEVK</sequence>
<name>A0A6J5NYN6_9CAUD</name>
<protein>
    <submittedName>
        <fullName evidence="1">Uncharacterized protein</fullName>
    </submittedName>
</protein>
<dbReference type="EMBL" id="LR796766">
    <property type="protein sequence ID" value="CAB4164183.1"/>
    <property type="molecule type" value="Genomic_DNA"/>
</dbReference>
<proteinExistence type="predicted"/>
<reference evidence="1" key="1">
    <citation type="submission" date="2020-04" db="EMBL/GenBank/DDBJ databases">
        <authorList>
            <person name="Chiriac C."/>
            <person name="Salcher M."/>
            <person name="Ghai R."/>
            <person name="Kavagutti S V."/>
        </authorList>
    </citation>
    <scope>NUCLEOTIDE SEQUENCE</scope>
</reference>
<organism evidence="1">
    <name type="scientific">uncultured Caudovirales phage</name>
    <dbReference type="NCBI Taxonomy" id="2100421"/>
    <lineage>
        <taxon>Viruses</taxon>
        <taxon>Duplodnaviria</taxon>
        <taxon>Heunggongvirae</taxon>
        <taxon>Uroviricota</taxon>
        <taxon>Caudoviricetes</taxon>
        <taxon>Peduoviridae</taxon>
        <taxon>Maltschvirus</taxon>
        <taxon>Maltschvirus maltsch</taxon>
    </lineage>
</organism>
<accession>A0A6J5NYN6</accession>
<evidence type="ECO:0000313" key="1">
    <source>
        <dbReference type="EMBL" id="CAB4164183.1"/>
    </source>
</evidence>